<keyword evidence="1" id="KW-0732">Signal</keyword>
<evidence type="ECO:0000256" key="1">
    <source>
        <dbReference type="SAM" id="SignalP"/>
    </source>
</evidence>
<reference evidence="2 3" key="1">
    <citation type="submission" date="2015-03" db="EMBL/GenBank/DDBJ databases">
        <title>Draft genome sequences of two protease-producing strains of Arsukibacterium isolated from two cold and alkaline environments.</title>
        <authorList>
            <person name="Lylloff J.E."/>
            <person name="Skov L.B."/>
            <person name="Jepsen M."/>
            <person name="Hallin P.F."/>
            <person name="Sorensen S.J."/>
            <person name="Stougaard P."/>
            <person name="Glaring M.A."/>
        </authorList>
    </citation>
    <scope>NUCLEOTIDE SEQUENCE [LARGE SCALE GENOMIC DNA]</scope>
    <source>
        <strain evidence="2 3">GCM72</strain>
    </source>
</reference>
<proteinExistence type="predicted"/>
<comment type="caution">
    <text evidence="2">The sequence shown here is derived from an EMBL/GenBank/DDBJ whole genome shotgun (WGS) entry which is preliminary data.</text>
</comment>
<dbReference type="EMBL" id="LAHO01000013">
    <property type="protein sequence ID" value="KKO44906.1"/>
    <property type="molecule type" value="Genomic_DNA"/>
</dbReference>
<sequence>MKVWLYSIVLLCLPGAASAGSKIIATGGVTSIEGNAGGGIVPWAIINGYASSDEWSFTTFASRVGVNDFSLHSGGVALSLDNSWEFSYARQRFALESIGGSLSQDIFSVKYHLAGELLYTALPQISIGVQHKRNLDFDLPQAVGAQSAHGTDVYLAASKLLFNQIAGRNLLLNGTLRATKANQTGLLGFGSAGDNNYQLLFEGSAAVLLNYNLAIGVEFKQKPDKLAFAAEQHWRDIFIAWFINKNLSLTGAYVDLGHIAGQGSQTGYYLGLEATW</sequence>
<dbReference type="RefSeq" id="WP_046558291.1">
    <property type="nucleotide sequence ID" value="NZ_LAHO01000013.1"/>
</dbReference>
<evidence type="ECO:0000313" key="3">
    <source>
        <dbReference type="Proteomes" id="UP000034228"/>
    </source>
</evidence>
<accession>A0A0M2V2P0</accession>
<dbReference type="STRING" id="336831.WG68_13865"/>
<dbReference type="Proteomes" id="UP000034228">
    <property type="component" value="Unassembled WGS sequence"/>
</dbReference>
<protein>
    <recommendedName>
        <fullName evidence="4">DUF3034 domain-containing protein</fullName>
    </recommendedName>
</protein>
<feature type="signal peptide" evidence="1">
    <location>
        <begin position="1"/>
        <end position="19"/>
    </location>
</feature>
<evidence type="ECO:0000313" key="2">
    <source>
        <dbReference type="EMBL" id="KKO44906.1"/>
    </source>
</evidence>
<gene>
    <name evidence="2" type="ORF">WG68_13865</name>
</gene>
<dbReference type="InterPro" id="IPR021393">
    <property type="entry name" value="DUF3034"/>
</dbReference>
<dbReference type="OrthoDB" id="9126735at2"/>
<name>A0A0M2V2P0_9GAMM</name>
<evidence type="ECO:0008006" key="4">
    <source>
        <dbReference type="Google" id="ProtNLM"/>
    </source>
</evidence>
<keyword evidence="3" id="KW-1185">Reference proteome</keyword>
<dbReference type="AlphaFoldDB" id="A0A0M2V2P0"/>
<dbReference type="Pfam" id="PF11231">
    <property type="entry name" value="DUF3034"/>
    <property type="match status" value="1"/>
</dbReference>
<dbReference type="PATRIC" id="fig|336831.14.peg.3544"/>
<organism evidence="2 3">
    <name type="scientific">Arsukibacterium ikkense</name>
    <dbReference type="NCBI Taxonomy" id="336831"/>
    <lineage>
        <taxon>Bacteria</taxon>
        <taxon>Pseudomonadati</taxon>
        <taxon>Pseudomonadota</taxon>
        <taxon>Gammaproteobacteria</taxon>
        <taxon>Chromatiales</taxon>
        <taxon>Chromatiaceae</taxon>
        <taxon>Arsukibacterium</taxon>
    </lineage>
</organism>
<feature type="chain" id="PRO_5005644421" description="DUF3034 domain-containing protein" evidence="1">
    <location>
        <begin position="20"/>
        <end position="276"/>
    </location>
</feature>